<sequence length="231" mass="25635">MWEVVLLAPVDEWFLHLCEDDPQTANRVLEAIDHLAAAGPGLGRPLVDRVHGSRLHNLKELRPGSAGRSEIRLLFVFDPSREAVILVAGDKAGQWNRWYRENIPLPSRDTRSTWSTARRRRPMSARRWSDVKADAAARQPWLATAEAAEERAQIRAENLGRIRGHELAELRKAAGLTQVEVARALGVSQARVSQIEHGKIDSLDTLRAYAEVLGAEVSIVVSKGPLTLKVA</sequence>
<dbReference type="GO" id="GO:0003677">
    <property type="term" value="F:DNA binding"/>
    <property type="evidence" value="ECO:0007669"/>
    <property type="project" value="InterPro"/>
</dbReference>
<proteinExistence type="predicted"/>
<reference evidence="2 3" key="1">
    <citation type="submission" date="2020-03" db="EMBL/GenBank/DDBJ databases">
        <title>Whole genome shotgun sequence of Phytohabitans rumicis NBRC 108638.</title>
        <authorList>
            <person name="Komaki H."/>
            <person name="Tamura T."/>
        </authorList>
    </citation>
    <scope>NUCLEOTIDE SEQUENCE [LARGE SCALE GENOMIC DNA]</scope>
    <source>
        <strain evidence="2 3">NBRC 108638</strain>
    </source>
</reference>
<organism evidence="2 3">
    <name type="scientific">Phytohabitans rumicis</name>
    <dbReference type="NCBI Taxonomy" id="1076125"/>
    <lineage>
        <taxon>Bacteria</taxon>
        <taxon>Bacillati</taxon>
        <taxon>Actinomycetota</taxon>
        <taxon>Actinomycetes</taxon>
        <taxon>Micromonosporales</taxon>
        <taxon>Micromonosporaceae</taxon>
    </lineage>
</organism>
<dbReference type="GO" id="GO:0003700">
    <property type="term" value="F:DNA-binding transcription factor activity"/>
    <property type="evidence" value="ECO:0007669"/>
    <property type="project" value="InterPro"/>
</dbReference>
<dbReference type="InterPro" id="IPR000943">
    <property type="entry name" value="RNA_pol_sigma70"/>
</dbReference>
<comment type="caution">
    <text evidence="2">The sequence shown here is derived from an EMBL/GenBank/DDBJ whole genome shotgun (WGS) entry which is preliminary data.</text>
</comment>
<dbReference type="Pfam" id="PF13560">
    <property type="entry name" value="HTH_31"/>
    <property type="match status" value="1"/>
</dbReference>
<dbReference type="CDD" id="cd00093">
    <property type="entry name" value="HTH_XRE"/>
    <property type="match status" value="1"/>
</dbReference>
<dbReference type="InterPro" id="IPR010982">
    <property type="entry name" value="Lambda_DNA-bd_dom_sf"/>
</dbReference>
<dbReference type="InterPro" id="IPR009241">
    <property type="entry name" value="HigB-like"/>
</dbReference>
<dbReference type="SUPFAM" id="SSF47413">
    <property type="entry name" value="lambda repressor-like DNA-binding domains"/>
    <property type="match status" value="1"/>
</dbReference>
<protein>
    <recommendedName>
        <fullName evidence="1">HTH cro/C1-type domain-containing protein</fullName>
    </recommendedName>
</protein>
<dbReference type="Gene3D" id="1.10.260.40">
    <property type="entry name" value="lambda repressor-like DNA-binding domains"/>
    <property type="match status" value="1"/>
</dbReference>
<dbReference type="PROSITE" id="PS00716">
    <property type="entry name" value="SIGMA70_2"/>
    <property type="match status" value="1"/>
</dbReference>
<reference evidence="2 3" key="2">
    <citation type="submission" date="2020-03" db="EMBL/GenBank/DDBJ databases">
        <authorList>
            <person name="Ichikawa N."/>
            <person name="Kimura A."/>
            <person name="Kitahashi Y."/>
            <person name="Uohara A."/>
        </authorList>
    </citation>
    <scope>NUCLEOTIDE SEQUENCE [LARGE SCALE GENOMIC DNA]</scope>
    <source>
        <strain evidence="2 3">NBRC 108638</strain>
    </source>
</reference>
<dbReference type="AlphaFoldDB" id="A0A6V8L4Z4"/>
<dbReference type="SMART" id="SM00530">
    <property type="entry name" value="HTH_XRE"/>
    <property type="match status" value="1"/>
</dbReference>
<name>A0A6V8L4Z4_9ACTN</name>
<dbReference type="PROSITE" id="PS50943">
    <property type="entry name" value="HTH_CROC1"/>
    <property type="match status" value="1"/>
</dbReference>
<dbReference type="EMBL" id="BLPG01000001">
    <property type="protein sequence ID" value="GFJ92333.1"/>
    <property type="molecule type" value="Genomic_DNA"/>
</dbReference>
<evidence type="ECO:0000259" key="1">
    <source>
        <dbReference type="PROSITE" id="PS50943"/>
    </source>
</evidence>
<dbReference type="GO" id="GO:0006352">
    <property type="term" value="P:DNA-templated transcription initiation"/>
    <property type="evidence" value="ECO:0007669"/>
    <property type="project" value="InterPro"/>
</dbReference>
<evidence type="ECO:0000313" key="2">
    <source>
        <dbReference type="EMBL" id="GFJ92333.1"/>
    </source>
</evidence>
<dbReference type="Pfam" id="PF05973">
    <property type="entry name" value="Gp49"/>
    <property type="match status" value="1"/>
</dbReference>
<gene>
    <name evidence="2" type="ORF">Prum_059750</name>
</gene>
<dbReference type="Proteomes" id="UP000482960">
    <property type="component" value="Unassembled WGS sequence"/>
</dbReference>
<keyword evidence="3" id="KW-1185">Reference proteome</keyword>
<accession>A0A6V8L4Z4</accession>
<feature type="domain" description="HTH cro/C1-type" evidence="1">
    <location>
        <begin position="167"/>
        <end position="220"/>
    </location>
</feature>
<dbReference type="InterPro" id="IPR001387">
    <property type="entry name" value="Cro/C1-type_HTH"/>
</dbReference>
<evidence type="ECO:0000313" key="3">
    <source>
        <dbReference type="Proteomes" id="UP000482960"/>
    </source>
</evidence>